<gene>
    <name evidence="2" type="ORF">LSH36_298g02005</name>
</gene>
<accession>A0AAD9JIZ6</accession>
<feature type="region of interest" description="Disordered" evidence="1">
    <location>
        <begin position="53"/>
        <end position="95"/>
    </location>
</feature>
<feature type="region of interest" description="Disordered" evidence="1">
    <location>
        <begin position="237"/>
        <end position="374"/>
    </location>
</feature>
<dbReference type="GO" id="GO:0006357">
    <property type="term" value="P:regulation of transcription by RNA polymerase II"/>
    <property type="evidence" value="ECO:0007669"/>
    <property type="project" value="TreeGrafter"/>
</dbReference>
<feature type="compositionally biased region" description="Low complexity" evidence="1">
    <location>
        <begin position="282"/>
        <end position="302"/>
    </location>
</feature>
<dbReference type="GO" id="GO:0005667">
    <property type="term" value="C:transcription regulator complex"/>
    <property type="evidence" value="ECO:0007669"/>
    <property type="project" value="TreeGrafter"/>
</dbReference>
<sequence length="518" mass="58812">MPGITIERPKITRAMYQALKRHIMRDRERKKQGITIERPKITRAMYQALKRHIMRDRERKKQEQEHDKAMERERKERELKKKKEEEDSLTLEQTREQIGQLEDRLEALKGEKHELFSQLKKVLHQEDESRKRAQLKEHNEMLSLQQYNTTVTAHPMYLQTQVPPRNTKFLTVPVAHQSIVAGMKRTRSPSPPPASSIYSHYPGSKHPVSSAYVGQMKSDGYPSIAKSNFPSTHVTYANQPGLAYQPPHVQQHQGPPMHQMQLSQHHTVPIQHQAPPPPRKQAPPQTATPPQQHKTPPTQQHQNMPKPMVAPAQHQQPNPQSQTLPSQHQPALQQHQLPPHSHQGPPPHQSGAPPTQHTTSQSQIGKYPPGQSAFQTYSNHYIQKQMTERLPQGYPVQRVPQPGYMESARGPTSFSLQQQLEHANQKSGFSEEKFKIQQAIHGMSPISQQQAQMLATAQLPASQASNQQPPKGSIVTGYPIRTQANTNYQPPASQGTHSPHATGPRHPFRGAQPPGRFY</sequence>
<organism evidence="2 3">
    <name type="scientific">Paralvinella palmiformis</name>
    <dbReference type="NCBI Taxonomy" id="53620"/>
    <lineage>
        <taxon>Eukaryota</taxon>
        <taxon>Metazoa</taxon>
        <taxon>Spiralia</taxon>
        <taxon>Lophotrochozoa</taxon>
        <taxon>Annelida</taxon>
        <taxon>Polychaeta</taxon>
        <taxon>Sedentaria</taxon>
        <taxon>Canalipalpata</taxon>
        <taxon>Terebellida</taxon>
        <taxon>Terebelliformia</taxon>
        <taxon>Alvinellidae</taxon>
        <taxon>Paralvinella</taxon>
    </lineage>
</organism>
<dbReference type="Pfam" id="PF15991">
    <property type="entry name" value="G_path_suppress"/>
    <property type="match status" value="1"/>
</dbReference>
<dbReference type="PANTHER" id="PTHR22654">
    <property type="entry name" value="G PROTEIN PATHWAY SUPPRESSOR 2"/>
    <property type="match status" value="1"/>
</dbReference>
<dbReference type="GO" id="GO:0003712">
    <property type="term" value="F:transcription coregulator activity"/>
    <property type="evidence" value="ECO:0007669"/>
    <property type="project" value="TreeGrafter"/>
</dbReference>
<reference evidence="2" key="1">
    <citation type="journal article" date="2023" name="Mol. Biol. Evol.">
        <title>Third-Generation Sequencing Reveals the Adaptive Role of the Epigenome in Three Deep-Sea Polychaetes.</title>
        <authorList>
            <person name="Perez M."/>
            <person name="Aroh O."/>
            <person name="Sun Y."/>
            <person name="Lan Y."/>
            <person name="Juniper S.K."/>
            <person name="Young C.R."/>
            <person name="Angers B."/>
            <person name="Qian P.Y."/>
        </authorList>
    </citation>
    <scope>NUCLEOTIDE SEQUENCE</scope>
    <source>
        <strain evidence="2">P08H-3</strain>
    </source>
</reference>
<keyword evidence="3" id="KW-1185">Reference proteome</keyword>
<feature type="compositionally biased region" description="Low complexity" evidence="1">
    <location>
        <begin position="324"/>
        <end position="343"/>
    </location>
</feature>
<protein>
    <recommendedName>
        <fullName evidence="4">G protein pathway suppressor 2</fullName>
    </recommendedName>
</protein>
<proteinExistence type="predicted"/>
<evidence type="ECO:0000313" key="2">
    <source>
        <dbReference type="EMBL" id="KAK2153403.1"/>
    </source>
</evidence>
<dbReference type="EMBL" id="JAODUP010000298">
    <property type="protein sequence ID" value="KAK2153403.1"/>
    <property type="molecule type" value="Genomic_DNA"/>
</dbReference>
<feature type="compositionally biased region" description="Polar residues" evidence="1">
    <location>
        <begin position="482"/>
        <end position="499"/>
    </location>
</feature>
<dbReference type="AlphaFoldDB" id="A0AAD9JIZ6"/>
<name>A0AAD9JIZ6_9ANNE</name>
<feature type="compositionally biased region" description="Polar residues" evidence="1">
    <location>
        <begin position="313"/>
        <end position="323"/>
    </location>
</feature>
<feature type="compositionally biased region" description="Low complexity" evidence="1">
    <location>
        <begin position="245"/>
        <end position="261"/>
    </location>
</feature>
<comment type="caution">
    <text evidence="2">The sequence shown here is derived from an EMBL/GenBank/DDBJ whole genome shotgun (WGS) entry which is preliminary data.</text>
</comment>
<feature type="region of interest" description="Disordered" evidence="1">
    <location>
        <begin position="457"/>
        <end position="518"/>
    </location>
</feature>
<feature type="compositionally biased region" description="Basic and acidic residues" evidence="1">
    <location>
        <begin position="55"/>
        <end position="85"/>
    </location>
</feature>
<feature type="region of interest" description="Disordered" evidence="1">
    <location>
        <begin position="183"/>
        <end position="202"/>
    </location>
</feature>
<evidence type="ECO:0000256" key="1">
    <source>
        <dbReference type="SAM" id="MobiDB-lite"/>
    </source>
</evidence>
<dbReference type="InterPro" id="IPR026094">
    <property type="entry name" value="GPS2"/>
</dbReference>
<dbReference type="PANTHER" id="PTHR22654:SF2">
    <property type="entry name" value="G PROTEIN PATHWAY SUPPRESSOR 2"/>
    <property type="match status" value="1"/>
</dbReference>
<evidence type="ECO:0000313" key="3">
    <source>
        <dbReference type="Proteomes" id="UP001208570"/>
    </source>
</evidence>
<evidence type="ECO:0008006" key="4">
    <source>
        <dbReference type="Google" id="ProtNLM"/>
    </source>
</evidence>
<dbReference type="Proteomes" id="UP001208570">
    <property type="component" value="Unassembled WGS sequence"/>
</dbReference>
<feature type="compositionally biased region" description="Polar residues" evidence="1">
    <location>
        <begin position="352"/>
        <end position="364"/>
    </location>
</feature>